<keyword evidence="6" id="KW-0732">Signal</keyword>
<comment type="similarity">
    <text evidence="1">Belongs to the sigma-70 factor family.</text>
</comment>
<evidence type="ECO:0000313" key="9">
    <source>
        <dbReference type="EMBL" id="CAD9378818.1"/>
    </source>
</evidence>
<keyword evidence="3" id="KW-0731">Sigma factor</keyword>
<dbReference type="InterPro" id="IPR000943">
    <property type="entry name" value="RNA_pol_sigma70"/>
</dbReference>
<dbReference type="PROSITE" id="PS00715">
    <property type="entry name" value="SIGMA70_1"/>
    <property type="match status" value="1"/>
</dbReference>
<proteinExistence type="inferred from homology"/>
<dbReference type="InterPro" id="IPR014284">
    <property type="entry name" value="RNA_pol_sigma-70_dom"/>
</dbReference>
<dbReference type="PRINTS" id="PR00046">
    <property type="entry name" value="SIGMA70FCT"/>
</dbReference>
<evidence type="ECO:0000256" key="6">
    <source>
        <dbReference type="SAM" id="SignalP"/>
    </source>
</evidence>
<dbReference type="SUPFAM" id="SSF88946">
    <property type="entry name" value="Sigma2 domain of RNA polymerase sigma factors"/>
    <property type="match status" value="1"/>
</dbReference>
<dbReference type="AlphaFoldDB" id="A0A7S2AVE8"/>
<dbReference type="PANTHER" id="PTHR30603">
    <property type="entry name" value="RNA POLYMERASE SIGMA FACTOR RPO"/>
    <property type="match status" value="1"/>
</dbReference>
<keyword evidence="4" id="KW-0238">DNA-binding</keyword>
<dbReference type="GO" id="GO:0003677">
    <property type="term" value="F:DNA binding"/>
    <property type="evidence" value="ECO:0007669"/>
    <property type="project" value="UniProtKB-KW"/>
</dbReference>
<evidence type="ECO:0000259" key="8">
    <source>
        <dbReference type="PROSITE" id="PS00716"/>
    </source>
</evidence>
<dbReference type="InterPro" id="IPR007630">
    <property type="entry name" value="RNA_pol_sigma70_r4"/>
</dbReference>
<dbReference type="NCBIfam" id="TIGR02937">
    <property type="entry name" value="sigma70-ECF"/>
    <property type="match status" value="1"/>
</dbReference>
<protein>
    <recommendedName>
        <fullName evidence="7 8">RNA polymerase sigma-70 domain-containing protein</fullName>
    </recommendedName>
</protein>
<evidence type="ECO:0000256" key="4">
    <source>
        <dbReference type="ARBA" id="ARBA00023125"/>
    </source>
</evidence>
<evidence type="ECO:0000256" key="5">
    <source>
        <dbReference type="ARBA" id="ARBA00023163"/>
    </source>
</evidence>
<dbReference type="Pfam" id="PF04542">
    <property type="entry name" value="Sigma70_r2"/>
    <property type="match status" value="1"/>
</dbReference>
<evidence type="ECO:0000256" key="1">
    <source>
        <dbReference type="ARBA" id="ARBA00007788"/>
    </source>
</evidence>
<dbReference type="InterPro" id="IPR036388">
    <property type="entry name" value="WH-like_DNA-bd_sf"/>
</dbReference>
<dbReference type="InterPro" id="IPR007624">
    <property type="entry name" value="RNA_pol_sigma70_r3"/>
</dbReference>
<dbReference type="Gene3D" id="1.10.10.10">
    <property type="entry name" value="Winged helix-like DNA-binding domain superfamily/Winged helix DNA-binding domain"/>
    <property type="match status" value="2"/>
</dbReference>
<dbReference type="SUPFAM" id="SSF88659">
    <property type="entry name" value="Sigma3 and sigma4 domains of RNA polymerase sigma factors"/>
    <property type="match status" value="2"/>
</dbReference>
<reference evidence="9" key="1">
    <citation type="submission" date="2021-01" db="EMBL/GenBank/DDBJ databases">
        <authorList>
            <person name="Corre E."/>
            <person name="Pelletier E."/>
            <person name="Niang G."/>
            <person name="Scheremetjew M."/>
            <person name="Finn R."/>
            <person name="Kale V."/>
            <person name="Holt S."/>
            <person name="Cochrane G."/>
            <person name="Meng A."/>
            <person name="Brown T."/>
            <person name="Cohen L."/>
        </authorList>
    </citation>
    <scope>NUCLEOTIDE SEQUENCE</scope>
    <source>
        <strain evidence="9">RCC1693</strain>
    </source>
</reference>
<dbReference type="PROSITE" id="PS00716">
    <property type="entry name" value="SIGMA70_2"/>
    <property type="match status" value="1"/>
</dbReference>
<name>A0A7S2AVE8_9STRA</name>
<organism evidence="9">
    <name type="scientific">Florenciella parvula</name>
    <dbReference type="NCBI Taxonomy" id="236787"/>
    <lineage>
        <taxon>Eukaryota</taxon>
        <taxon>Sar</taxon>
        <taxon>Stramenopiles</taxon>
        <taxon>Ochrophyta</taxon>
        <taxon>Dictyochophyceae</taxon>
        <taxon>Florenciellales</taxon>
        <taxon>Florenciella</taxon>
    </lineage>
</organism>
<feature type="domain" description="RNA polymerase sigma-70" evidence="8">
    <location>
        <begin position="316"/>
        <end position="342"/>
    </location>
</feature>
<accession>A0A7S2AVE8</accession>
<dbReference type="CDD" id="cd06171">
    <property type="entry name" value="Sigma70_r4"/>
    <property type="match status" value="1"/>
</dbReference>
<gene>
    <name evidence="9" type="ORF">FPAR1323_LOCUS40</name>
</gene>
<dbReference type="Gene3D" id="1.20.120.1810">
    <property type="match status" value="1"/>
</dbReference>
<feature type="signal peptide" evidence="6">
    <location>
        <begin position="1"/>
        <end position="17"/>
    </location>
</feature>
<evidence type="ECO:0000256" key="2">
    <source>
        <dbReference type="ARBA" id="ARBA00023015"/>
    </source>
</evidence>
<dbReference type="InterPro" id="IPR013325">
    <property type="entry name" value="RNA_pol_sigma_r2"/>
</dbReference>
<sequence>MFGRVVTLALVATCATGLVPGGRGRGGGGGGGGRGIRTKRARKADLAAAFDRGDGRWGQATKKLTNELVGEVKTRGELVRQRAALAKKLDRAPSEEEWASAVSWNSDELRDFVRTSQSSQSALINKHYPLIVSVAKIYDVHGAPFQDLIQEGMLGLIIAAERFDDTKGVRFSTYATYWIRQRISSFVHNNARMIRLPSHVIGMLGVVEKAKRSLQLELGREPSVDELAAASKISREKLQLYTDSSAEVYSLERTLDAYENLRLGDKVAAKQPSPEDLTQHSLLKDELAGMMGHALTNREIKVLKLRYGFVGGTPKSLDEVGAAVSVSRDTVRRIEARALNKLRLPNSKILDFLRV</sequence>
<dbReference type="GO" id="GO:0016987">
    <property type="term" value="F:sigma factor activity"/>
    <property type="evidence" value="ECO:0007669"/>
    <property type="project" value="UniProtKB-KW"/>
</dbReference>
<dbReference type="EMBL" id="HBGT01000068">
    <property type="protein sequence ID" value="CAD9378818.1"/>
    <property type="molecule type" value="Transcribed_RNA"/>
</dbReference>
<dbReference type="Pfam" id="PF04539">
    <property type="entry name" value="Sigma70_r3"/>
    <property type="match status" value="1"/>
</dbReference>
<dbReference type="PANTHER" id="PTHR30603:SF47">
    <property type="entry name" value="RNA POLYMERASE SIGMA FACTOR SIGD, CHLOROPLASTIC"/>
    <property type="match status" value="1"/>
</dbReference>
<keyword evidence="2" id="KW-0805">Transcription regulation</keyword>
<evidence type="ECO:0000259" key="7">
    <source>
        <dbReference type="PROSITE" id="PS00715"/>
    </source>
</evidence>
<dbReference type="InterPro" id="IPR050239">
    <property type="entry name" value="Sigma-70_RNA_pol_init_factors"/>
</dbReference>
<dbReference type="InterPro" id="IPR013324">
    <property type="entry name" value="RNA_pol_sigma_r3/r4-like"/>
</dbReference>
<dbReference type="GO" id="GO:0006352">
    <property type="term" value="P:DNA-templated transcription initiation"/>
    <property type="evidence" value="ECO:0007669"/>
    <property type="project" value="InterPro"/>
</dbReference>
<evidence type="ECO:0000256" key="3">
    <source>
        <dbReference type="ARBA" id="ARBA00023082"/>
    </source>
</evidence>
<dbReference type="InterPro" id="IPR007627">
    <property type="entry name" value="RNA_pol_sigma70_r2"/>
</dbReference>
<feature type="domain" description="RNA polymerase sigma-70" evidence="7">
    <location>
        <begin position="147"/>
        <end position="160"/>
    </location>
</feature>
<keyword evidence="5" id="KW-0804">Transcription</keyword>
<feature type="chain" id="PRO_5031444285" description="RNA polymerase sigma-70 domain-containing protein" evidence="6">
    <location>
        <begin position="18"/>
        <end position="355"/>
    </location>
</feature>
<dbReference type="Pfam" id="PF04545">
    <property type="entry name" value="Sigma70_r4"/>
    <property type="match status" value="1"/>
</dbReference>